<dbReference type="Pfam" id="PF13391">
    <property type="entry name" value="HNH_2"/>
    <property type="match status" value="1"/>
</dbReference>
<feature type="compositionally biased region" description="Basic and acidic residues" evidence="1">
    <location>
        <begin position="320"/>
        <end position="333"/>
    </location>
</feature>
<proteinExistence type="predicted"/>
<name>A0A5N6KZE3_9ROSI</name>
<gene>
    <name evidence="3" type="ORF">FH972_024052</name>
</gene>
<feature type="compositionally biased region" description="Basic and acidic residues" evidence="1">
    <location>
        <begin position="347"/>
        <end position="361"/>
    </location>
</feature>
<protein>
    <recommendedName>
        <fullName evidence="2">HNH nuclease domain-containing protein</fullName>
    </recommendedName>
</protein>
<comment type="caution">
    <text evidence="3">The sequence shown here is derived from an EMBL/GenBank/DDBJ whole genome shotgun (WGS) entry which is preliminary data.</text>
</comment>
<feature type="domain" description="HNH nuclease" evidence="2">
    <location>
        <begin position="154"/>
        <end position="222"/>
    </location>
</feature>
<evidence type="ECO:0000313" key="4">
    <source>
        <dbReference type="Proteomes" id="UP000327013"/>
    </source>
</evidence>
<accession>A0A5N6KZE3</accession>
<organism evidence="3 4">
    <name type="scientific">Carpinus fangiana</name>
    <dbReference type="NCBI Taxonomy" id="176857"/>
    <lineage>
        <taxon>Eukaryota</taxon>
        <taxon>Viridiplantae</taxon>
        <taxon>Streptophyta</taxon>
        <taxon>Embryophyta</taxon>
        <taxon>Tracheophyta</taxon>
        <taxon>Spermatophyta</taxon>
        <taxon>Magnoliopsida</taxon>
        <taxon>eudicotyledons</taxon>
        <taxon>Gunneridae</taxon>
        <taxon>Pentapetalae</taxon>
        <taxon>rosids</taxon>
        <taxon>fabids</taxon>
        <taxon>Fagales</taxon>
        <taxon>Betulaceae</taxon>
        <taxon>Carpinus</taxon>
    </lineage>
</organism>
<feature type="region of interest" description="Disordered" evidence="1">
    <location>
        <begin position="309"/>
        <end position="361"/>
    </location>
</feature>
<sequence>MTTAQKDPLGPRGRDAVSLPSSGNGLEAPPGAVLICHPGYDEERVILRLLAYSKDNGRGPWVDYNFAHDMCMAVTGNVHPGHFTLTRAADSPKVGVEERGLVASEKYFFHLPETQYAVVRSFRDLRFSPEHVPAHWRKACPSMTREADHVSESCCVSGEDMLVQDAHLIPSTEWGFWTSQNLHSYAIVPAPTTLGREMLTRSNMIRLAANLHLMFDAAHFVLIPGDDGIMQCQWIRRSDQMALKYHKRKIRGGVHVVSPEYAYLACVYRVMVLMQESFLKTGAPMTLVMTKDGKQIQMTGSELIEYIGNEVRNTNPTKSGSRDSLKKRLRGEEGSDSDSESGVDVTEFTRGRPRTKDLEDLIRSNAKRRKLVLASEKGQDIQRQMGYDG</sequence>
<evidence type="ECO:0000259" key="2">
    <source>
        <dbReference type="Pfam" id="PF13391"/>
    </source>
</evidence>
<dbReference type="AlphaFoldDB" id="A0A5N6KZE3"/>
<reference evidence="3 4" key="1">
    <citation type="submission" date="2019-06" db="EMBL/GenBank/DDBJ databases">
        <title>A chromosomal-level reference genome of Carpinus fangiana (Coryloideae, Betulaceae).</title>
        <authorList>
            <person name="Yang X."/>
            <person name="Wang Z."/>
            <person name="Zhang L."/>
            <person name="Hao G."/>
            <person name="Liu J."/>
            <person name="Yang Y."/>
        </authorList>
    </citation>
    <scope>NUCLEOTIDE SEQUENCE [LARGE SCALE GENOMIC DNA]</scope>
    <source>
        <strain evidence="3">Cfa_2016G</strain>
        <tissue evidence="3">Leaf</tissue>
    </source>
</reference>
<evidence type="ECO:0000313" key="3">
    <source>
        <dbReference type="EMBL" id="KAB8356469.1"/>
    </source>
</evidence>
<keyword evidence="4" id="KW-1185">Reference proteome</keyword>
<dbReference type="InterPro" id="IPR003615">
    <property type="entry name" value="HNH_nuc"/>
</dbReference>
<evidence type="ECO:0000256" key="1">
    <source>
        <dbReference type="SAM" id="MobiDB-lite"/>
    </source>
</evidence>
<feature type="region of interest" description="Disordered" evidence="1">
    <location>
        <begin position="1"/>
        <end position="24"/>
    </location>
</feature>
<dbReference type="OrthoDB" id="2142759at2759"/>
<dbReference type="EMBL" id="VIBQ01000016">
    <property type="protein sequence ID" value="KAB8356469.1"/>
    <property type="molecule type" value="Genomic_DNA"/>
</dbReference>
<dbReference type="Proteomes" id="UP000327013">
    <property type="component" value="Unassembled WGS sequence"/>
</dbReference>